<dbReference type="EMBL" id="ACIO01000013">
    <property type="protein sequence ID" value="EFD01606.1"/>
    <property type="molecule type" value="Genomic_DNA"/>
</dbReference>
<reference evidence="1 2" key="1">
    <citation type="submission" date="2010-01" db="EMBL/GenBank/DDBJ databases">
        <authorList>
            <person name="Weinstock G."/>
            <person name="Sodergren E."/>
            <person name="Clifton S."/>
            <person name="Fulton L."/>
            <person name="Fulton B."/>
            <person name="Courtney L."/>
            <person name="Fronick C."/>
            <person name="Harrison M."/>
            <person name="Strong C."/>
            <person name="Farmer C."/>
            <person name="Delahaunty K."/>
            <person name="Markovic C."/>
            <person name="Hall O."/>
            <person name="Minx P."/>
            <person name="Tomlinson C."/>
            <person name="Mitreva M."/>
            <person name="Nelson J."/>
            <person name="Hou S."/>
            <person name="Wollam A."/>
            <person name="Pepin K.H."/>
            <person name="Johnson M."/>
            <person name="Bhonagiri V."/>
            <person name="Nash W.E."/>
            <person name="Warren W."/>
            <person name="Chinwalla A."/>
            <person name="Mardis E.R."/>
            <person name="Wilson R.K."/>
        </authorList>
    </citation>
    <scope>NUCLEOTIDE SEQUENCE [LARGE SCALE GENOMIC DNA]</scope>
    <source>
        <strain evidence="1 2">DSM 13479</strain>
    </source>
</reference>
<evidence type="ECO:0000313" key="2">
    <source>
        <dbReference type="Proteomes" id="UP000004968"/>
    </source>
</evidence>
<dbReference type="AlphaFoldDB" id="D3A987"/>
<comment type="caution">
    <text evidence="1">The sequence shown here is derived from an EMBL/GenBank/DDBJ whole genome shotgun (WGS) entry which is preliminary data.</text>
</comment>
<name>D3A987_9FIRM</name>
<protein>
    <submittedName>
        <fullName evidence="1">Uncharacterized protein</fullName>
    </submittedName>
</protein>
<dbReference type="Proteomes" id="UP000004968">
    <property type="component" value="Unassembled WGS sequence"/>
</dbReference>
<evidence type="ECO:0000313" key="1">
    <source>
        <dbReference type="EMBL" id="EFD01606.1"/>
    </source>
</evidence>
<sequence>MRGWLVLLFRDDSRGRMNDLRKNRRRRRKASFFAAALPVCAAAIVP</sequence>
<organism evidence="1 2">
    <name type="scientific">Hungatella hathewayi DSM 13479</name>
    <dbReference type="NCBI Taxonomy" id="566550"/>
    <lineage>
        <taxon>Bacteria</taxon>
        <taxon>Bacillati</taxon>
        <taxon>Bacillota</taxon>
        <taxon>Clostridia</taxon>
        <taxon>Lachnospirales</taxon>
        <taxon>Lachnospiraceae</taxon>
        <taxon>Hungatella</taxon>
    </lineage>
</organism>
<accession>D3A987</accession>
<gene>
    <name evidence="1" type="ORF">CLOSTHATH_00157</name>
</gene>
<dbReference type="HOGENOM" id="CLU_3184595_0_0_9"/>
<proteinExistence type="predicted"/>